<dbReference type="AlphaFoldDB" id="A0A210PXL6"/>
<accession>A0A210PXL6</accession>
<sequence length="144" mass="16939">MPSTEIYETEAQMFLCEVPRKVEITLDSESIHPNFRDIQKMKKKSDARSAEWSDFLFARECQVEYGNESRWYKVLQHFRPRKSLYSGLKLFNAEKVKMTEACVQTDDSYLSSRTLLKDEVMTSLPTKPDQRGGFWGRVFCCCRQ</sequence>
<name>A0A210PXL6_MIZYE</name>
<organism evidence="1 2">
    <name type="scientific">Mizuhopecten yessoensis</name>
    <name type="common">Japanese scallop</name>
    <name type="synonym">Patinopecten yessoensis</name>
    <dbReference type="NCBI Taxonomy" id="6573"/>
    <lineage>
        <taxon>Eukaryota</taxon>
        <taxon>Metazoa</taxon>
        <taxon>Spiralia</taxon>
        <taxon>Lophotrochozoa</taxon>
        <taxon>Mollusca</taxon>
        <taxon>Bivalvia</taxon>
        <taxon>Autobranchia</taxon>
        <taxon>Pteriomorphia</taxon>
        <taxon>Pectinida</taxon>
        <taxon>Pectinoidea</taxon>
        <taxon>Pectinidae</taxon>
        <taxon>Mizuhopecten</taxon>
    </lineage>
</organism>
<dbReference type="Proteomes" id="UP000242188">
    <property type="component" value="Unassembled WGS sequence"/>
</dbReference>
<proteinExistence type="predicted"/>
<evidence type="ECO:0000313" key="2">
    <source>
        <dbReference type="Proteomes" id="UP000242188"/>
    </source>
</evidence>
<protein>
    <submittedName>
        <fullName evidence="1">Uncharacterized protein</fullName>
    </submittedName>
</protein>
<evidence type="ECO:0000313" key="1">
    <source>
        <dbReference type="EMBL" id="OWF41212.1"/>
    </source>
</evidence>
<gene>
    <name evidence="1" type="ORF">KP79_PYT09854</name>
</gene>
<comment type="caution">
    <text evidence="1">The sequence shown here is derived from an EMBL/GenBank/DDBJ whole genome shotgun (WGS) entry which is preliminary data.</text>
</comment>
<reference evidence="1 2" key="1">
    <citation type="journal article" date="2017" name="Nat. Ecol. Evol.">
        <title>Scallop genome provides insights into evolution of bilaterian karyotype and development.</title>
        <authorList>
            <person name="Wang S."/>
            <person name="Zhang J."/>
            <person name="Jiao W."/>
            <person name="Li J."/>
            <person name="Xun X."/>
            <person name="Sun Y."/>
            <person name="Guo X."/>
            <person name="Huan P."/>
            <person name="Dong B."/>
            <person name="Zhang L."/>
            <person name="Hu X."/>
            <person name="Sun X."/>
            <person name="Wang J."/>
            <person name="Zhao C."/>
            <person name="Wang Y."/>
            <person name="Wang D."/>
            <person name="Huang X."/>
            <person name="Wang R."/>
            <person name="Lv J."/>
            <person name="Li Y."/>
            <person name="Zhang Z."/>
            <person name="Liu B."/>
            <person name="Lu W."/>
            <person name="Hui Y."/>
            <person name="Liang J."/>
            <person name="Zhou Z."/>
            <person name="Hou R."/>
            <person name="Li X."/>
            <person name="Liu Y."/>
            <person name="Li H."/>
            <person name="Ning X."/>
            <person name="Lin Y."/>
            <person name="Zhao L."/>
            <person name="Xing Q."/>
            <person name="Dou J."/>
            <person name="Li Y."/>
            <person name="Mao J."/>
            <person name="Guo H."/>
            <person name="Dou H."/>
            <person name="Li T."/>
            <person name="Mu C."/>
            <person name="Jiang W."/>
            <person name="Fu Q."/>
            <person name="Fu X."/>
            <person name="Miao Y."/>
            <person name="Liu J."/>
            <person name="Yu Q."/>
            <person name="Li R."/>
            <person name="Liao H."/>
            <person name="Li X."/>
            <person name="Kong Y."/>
            <person name="Jiang Z."/>
            <person name="Chourrout D."/>
            <person name="Li R."/>
            <person name="Bao Z."/>
        </authorList>
    </citation>
    <scope>NUCLEOTIDE SEQUENCE [LARGE SCALE GENOMIC DNA]</scope>
    <source>
        <strain evidence="1 2">PY_sf001</strain>
    </source>
</reference>
<dbReference type="EMBL" id="NEDP02005416">
    <property type="protein sequence ID" value="OWF41212.1"/>
    <property type="molecule type" value="Genomic_DNA"/>
</dbReference>
<keyword evidence="2" id="KW-1185">Reference proteome</keyword>